<dbReference type="AlphaFoldDB" id="A0A8S1N3X3"/>
<comment type="caution">
    <text evidence="2">The sequence shown here is derived from an EMBL/GenBank/DDBJ whole genome shotgun (WGS) entry which is preliminary data.</text>
</comment>
<gene>
    <name evidence="2" type="ORF">PSON_ATCC_30995.1.T0510221</name>
</gene>
<evidence type="ECO:0000313" key="3">
    <source>
        <dbReference type="Proteomes" id="UP000692954"/>
    </source>
</evidence>
<dbReference type="EMBL" id="CAJJDN010000051">
    <property type="protein sequence ID" value="CAD8087518.1"/>
    <property type="molecule type" value="Genomic_DNA"/>
</dbReference>
<dbReference type="OrthoDB" id="302100at2759"/>
<dbReference type="Proteomes" id="UP000692954">
    <property type="component" value="Unassembled WGS sequence"/>
</dbReference>
<proteinExistence type="predicted"/>
<evidence type="ECO:0000256" key="1">
    <source>
        <dbReference type="SAM" id="Phobius"/>
    </source>
</evidence>
<organism evidence="2 3">
    <name type="scientific">Paramecium sonneborni</name>
    <dbReference type="NCBI Taxonomy" id="65129"/>
    <lineage>
        <taxon>Eukaryota</taxon>
        <taxon>Sar</taxon>
        <taxon>Alveolata</taxon>
        <taxon>Ciliophora</taxon>
        <taxon>Intramacronucleata</taxon>
        <taxon>Oligohymenophorea</taxon>
        <taxon>Peniculida</taxon>
        <taxon>Parameciidae</taxon>
        <taxon>Paramecium</taxon>
    </lineage>
</organism>
<name>A0A8S1N3X3_9CILI</name>
<keyword evidence="1" id="KW-0812">Transmembrane</keyword>
<keyword evidence="1" id="KW-0472">Membrane</keyword>
<protein>
    <recommendedName>
        <fullName evidence="4">Transmembrane protein</fullName>
    </recommendedName>
</protein>
<keyword evidence="3" id="KW-1185">Reference proteome</keyword>
<reference evidence="2" key="1">
    <citation type="submission" date="2021-01" db="EMBL/GenBank/DDBJ databases">
        <authorList>
            <consortium name="Genoscope - CEA"/>
            <person name="William W."/>
        </authorList>
    </citation>
    <scope>NUCLEOTIDE SEQUENCE</scope>
</reference>
<accession>A0A8S1N3X3</accession>
<evidence type="ECO:0008006" key="4">
    <source>
        <dbReference type="Google" id="ProtNLM"/>
    </source>
</evidence>
<feature type="transmembrane region" description="Helical" evidence="1">
    <location>
        <begin position="376"/>
        <end position="398"/>
    </location>
</feature>
<evidence type="ECO:0000313" key="2">
    <source>
        <dbReference type="EMBL" id="CAD8087518.1"/>
    </source>
</evidence>
<keyword evidence="1" id="KW-1133">Transmembrane helix</keyword>
<sequence>MLKSIQKWRMRNQLKLYFLLLSLFSTLLIGVILVITQNFVYNEVVLTTQQISNKLTDNEISNQFETQMQLFFEVINKNYRALDKIANLFTFVQIELSLMTSQHDQCPVNQTQNYRKSNICYNILDLKSEQALNSTQSQELFYYLKHQSLLQQLLLLFDPEQFIIGNWSIGYSKQFYFSAYQAIGYYSTFNIASRPFYINHIKKANQSEYIFSDVFFNFENEYKVTISKNLTKDVSGGIVATQFEFKIIKKFFQENFLILNKDGLILIGNVQMYFQPNRTNVYFFNETLTGFNKNDWHSVLDQMDHNISSSNCTTFNSKYLCRFNKITLNDVLIFAKFLKFSNLILIILKNVEYDKDLQNQLIWIEDQKNLQITQLLTFQLIAAFGSSLLAILVVRYICRYMTYLERLANSHFQNKPVDFQMYSFLREIKQHQSSQSTNITLNLSDSYYKLISQLTVRPFIKNEECKIFESFQFPYSKKKDSLLKWRATIKQLHDKNGKVKQSYISLILNLLRQSYQRNKH</sequence>
<feature type="transmembrane region" description="Helical" evidence="1">
    <location>
        <begin position="16"/>
        <end position="35"/>
    </location>
</feature>